<organism evidence="11 12">
    <name type="scientific">Corynespora cassiicola Philippines</name>
    <dbReference type="NCBI Taxonomy" id="1448308"/>
    <lineage>
        <taxon>Eukaryota</taxon>
        <taxon>Fungi</taxon>
        <taxon>Dikarya</taxon>
        <taxon>Ascomycota</taxon>
        <taxon>Pezizomycotina</taxon>
        <taxon>Dothideomycetes</taxon>
        <taxon>Pleosporomycetidae</taxon>
        <taxon>Pleosporales</taxon>
        <taxon>Corynesporascaceae</taxon>
        <taxon>Corynespora</taxon>
    </lineage>
</organism>
<accession>A0A2T2P363</accession>
<evidence type="ECO:0000256" key="4">
    <source>
        <dbReference type="ARBA" id="ARBA00022801"/>
    </source>
</evidence>
<proteinExistence type="inferred from homology"/>
<evidence type="ECO:0000256" key="7">
    <source>
        <dbReference type="ARBA" id="ARBA00023295"/>
    </source>
</evidence>
<evidence type="ECO:0000256" key="8">
    <source>
        <dbReference type="ARBA" id="ARBA00023326"/>
    </source>
</evidence>
<sequence length="838" mass="92643">MLSIDVERAIEQLTIDEKVKLLAGKDSWSTFAVEHLRIPSITTSDGPHGVRGTHFFNGPAGMLLPSATAMGATFDVDLMHKAGQLLAAEAKDRECSIILGPTVCIQRSPLLGRAFEAFAEDPCLSGNLAAAYINGVQENGVACSIKHYAAHDQSQMSVEDDVRASERALREVHLLPFQIAVRDANPWSFMMAYNMINGIHASEDPWLMNKVLREDWGWNGLVMSDWFGTYSTSESVNAGLDLEMPGPTRWRGDLLLWAVLSGKVRKSTIDERVRNLLNLVNKVQPWREVSGQKSGDTQEKRDLCRRVAGESIVLLKNNQSMLPLDHTSKKTYGLIGSAVHSPAISGGGSADLPPYYISTPYDAFVETVGVENVQSAVGCQAFQFTPQLTANVHVPNSDQPGFVVEWFKEDPLQHPNTERVASVTTKQAQMYFADSLPTGVPPLYWLKATTKYTAPKTCTVRLGLCILGKGRLYVDGQEKIDLYTSQPPKTVQTPMFNQASMEVTAEMEVEQGKEYEIMVWLESKPATAGVGALPMGGLRIGCCEKMDPANALREAVELAKNVDIPVVIAGLNSDFESEAMDRESLALPPGVDELIESVLKANPNTIVVMQSGSPIAMPWADRASTLIHAWFGGQETGHAIADVLFGRVNPCGRLSMTFPKRLEDTPTFLTFGKADRQIYYGEGVFVGYRYYEKLRNAPMFHFGQGLSYTSFEYSNLAVPKAVKITENETFEATVEVTNTGKRAGHEIVQLYVADQHSSVLRPVKELKGFRKIWLEAGESKRMSFTLDKYAVSFWDGIEHSWLAESGKFDVIIAKSADPKDEMLRKTFELERNLTWTGV</sequence>
<evidence type="ECO:0000256" key="5">
    <source>
        <dbReference type="ARBA" id="ARBA00023180"/>
    </source>
</evidence>
<dbReference type="InterPro" id="IPR001764">
    <property type="entry name" value="Glyco_hydro_3_N"/>
</dbReference>
<evidence type="ECO:0000259" key="10">
    <source>
        <dbReference type="PROSITE" id="PS51820"/>
    </source>
</evidence>
<dbReference type="PROSITE" id="PS51820">
    <property type="entry name" value="PA14"/>
    <property type="match status" value="1"/>
</dbReference>
<dbReference type="GO" id="GO:0030245">
    <property type="term" value="P:cellulose catabolic process"/>
    <property type="evidence" value="ECO:0007669"/>
    <property type="project" value="UniProtKB-UniPathway"/>
</dbReference>
<dbReference type="Pfam" id="PF14310">
    <property type="entry name" value="Fn3-like"/>
    <property type="match status" value="1"/>
</dbReference>
<dbReference type="PROSITE" id="PS00775">
    <property type="entry name" value="GLYCOSYL_HYDROL_F3"/>
    <property type="match status" value="1"/>
</dbReference>
<dbReference type="Gene3D" id="2.60.40.10">
    <property type="entry name" value="Immunoglobulins"/>
    <property type="match status" value="1"/>
</dbReference>
<evidence type="ECO:0000313" key="12">
    <source>
        <dbReference type="Proteomes" id="UP000240883"/>
    </source>
</evidence>
<evidence type="ECO:0000256" key="3">
    <source>
        <dbReference type="ARBA" id="ARBA00005336"/>
    </source>
</evidence>
<gene>
    <name evidence="11" type="ORF">BS50DRAFT_544452</name>
</gene>
<dbReference type="InterPro" id="IPR037524">
    <property type="entry name" value="PA14/GLEYA"/>
</dbReference>
<dbReference type="InterPro" id="IPR017853">
    <property type="entry name" value="GH"/>
</dbReference>
<dbReference type="InterPro" id="IPR019800">
    <property type="entry name" value="Glyco_hydro_3_AS"/>
</dbReference>
<keyword evidence="6 9" id="KW-0119">Carbohydrate metabolism</keyword>
<dbReference type="GO" id="GO:0008422">
    <property type="term" value="F:beta-glucosidase activity"/>
    <property type="evidence" value="ECO:0007669"/>
    <property type="project" value="UniProtKB-EC"/>
</dbReference>
<dbReference type="EC" id="3.2.1.21" evidence="9"/>
<dbReference type="Gene3D" id="2.60.120.260">
    <property type="entry name" value="Galactose-binding domain-like"/>
    <property type="match status" value="1"/>
</dbReference>
<keyword evidence="12" id="KW-1185">Reference proteome</keyword>
<feature type="domain" description="PA14" evidence="10">
    <location>
        <begin position="397"/>
        <end position="556"/>
    </location>
</feature>
<dbReference type="InterPro" id="IPR011658">
    <property type="entry name" value="PA14_dom"/>
</dbReference>
<dbReference type="EMBL" id="KZ678130">
    <property type="protein sequence ID" value="PSN72105.1"/>
    <property type="molecule type" value="Genomic_DNA"/>
</dbReference>
<dbReference type="PANTHER" id="PTHR42715">
    <property type="entry name" value="BETA-GLUCOSIDASE"/>
    <property type="match status" value="1"/>
</dbReference>
<dbReference type="AlphaFoldDB" id="A0A2T2P363"/>
<reference evidence="11 12" key="1">
    <citation type="journal article" date="2018" name="Front. Microbiol.">
        <title>Genome-Wide Analysis of Corynespora cassiicola Leaf Fall Disease Putative Effectors.</title>
        <authorList>
            <person name="Lopez D."/>
            <person name="Ribeiro S."/>
            <person name="Label P."/>
            <person name="Fumanal B."/>
            <person name="Venisse J.S."/>
            <person name="Kohler A."/>
            <person name="de Oliveira R.R."/>
            <person name="Labutti K."/>
            <person name="Lipzen A."/>
            <person name="Lail K."/>
            <person name="Bauer D."/>
            <person name="Ohm R.A."/>
            <person name="Barry K.W."/>
            <person name="Spatafora J."/>
            <person name="Grigoriev I.V."/>
            <person name="Martin F.M."/>
            <person name="Pujade-Renaud V."/>
        </authorList>
    </citation>
    <scope>NUCLEOTIDE SEQUENCE [LARGE SCALE GENOMIC DNA]</scope>
    <source>
        <strain evidence="11 12">Philippines</strain>
    </source>
</reference>
<dbReference type="SMART" id="SM01217">
    <property type="entry name" value="Fn3_like"/>
    <property type="match status" value="1"/>
</dbReference>
<dbReference type="Gene3D" id="3.20.20.300">
    <property type="entry name" value="Glycoside hydrolase, family 3, N-terminal domain"/>
    <property type="match status" value="1"/>
</dbReference>
<dbReference type="SUPFAM" id="SSF52279">
    <property type="entry name" value="Beta-D-glucan exohydrolase, C-terminal domain"/>
    <property type="match status" value="1"/>
</dbReference>
<dbReference type="Proteomes" id="UP000240883">
    <property type="component" value="Unassembled WGS sequence"/>
</dbReference>
<dbReference type="Pfam" id="PF00933">
    <property type="entry name" value="Glyco_hydro_3"/>
    <property type="match status" value="1"/>
</dbReference>
<dbReference type="InterPro" id="IPR026891">
    <property type="entry name" value="Fn3-like"/>
</dbReference>
<dbReference type="SUPFAM" id="SSF51445">
    <property type="entry name" value="(Trans)glycosidases"/>
    <property type="match status" value="1"/>
</dbReference>
<comment type="catalytic activity">
    <reaction evidence="1 9">
        <text>Hydrolysis of terminal, non-reducing beta-D-glucosyl residues with release of beta-D-glucose.</text>
        <dbReference type="EC" id="3.2.1.21"/>
    </reaction>
</comment>
<dbReference type="PRINTS" id="PR00133">
    <property type="entry name" value="GLHYDRLASE3"/>
</dbReference>
<dbReference type="OrthoDB" id="47059at2759"/>
<dbReference type="Gene3D" id="3.40.50.1700">
    <property type="entry name" value="Glycoside hydrolase family 3 C-terminal domain"/>
    <property type="match status" value="1"/>
</dbReference>
<evidence type="ECO:0000256" key="9">
    <source>
        <dbReference type="RuleBase" id="RU361161"/>
    </source>
</evidence>
<evidence type="ECO:0000256" key="6">
    <source>
        <dbReference type="ARBA" id="ARBA00023277"/>
    </source>
</evidence>
<keyword evidence="4 9" id="KW-0378">Hydrolase</keyword>
<comment type="similarity">
    <text evidence="3 9">Belongs to the glycosyl hydrolase 3 family.</text>
</comment>
<protein>
    <recommendedName>
        <fullName evidence="9">beta-glucosidase</fullName>
        <ecNumber evidence="9">3.2.1.21</ecNumber>
    </recommendedName>
</protein>
<evidence type="ECO:0000313" key="11">
    <source>
        <dbReference type="EMBL" id="PSN72105.1"/>
    </source>
</evidence>
<keyword evidence="8 9" id="KW-0624">Polysaccharide degradation</keyword>
<dbReference type="InterPro" id="IPR050288">
    <property type="entry name" value="Cellulose_deg_GH3"/>
</dbReference>
<dbReference type="InterPro" id="IPR013783">
    <property type="entry name" value="Ig-like_fold"/>
</dbReference>
<dbReference type="FunFam" id="2.60.40.10:FF:000495">
    <property type="entry name" value="Periplasmic beta-glucosidase"/>
    <property type="match status" value="1"/>
</dbReference>
<name>A0A2T2P363_CORCC</name>
<dbReference type="InterPro" id="IPR036962">
    <property type="entry name" value="Glyco_hydro_3_N_sf"/>
</dbReference>
<keyword evidence="7 9" id="KW-0326">Glycosidase</keyword>
<evidence type="ECO:0000256" key="2">
    <source>
        <dbReference type="ARBA" id="ARBA00004987"/>
    </source>
</evidence>
<evidence type="ECO:0000256" key="1">
    <source>
        <dbReference type="ARBA" id="ARBA00000448"/>
    </source>
</evidence>
<comment type="pathway">
    <text evidence="2 9">Glycan metabolism; cellulose degradation.</text>
</comment>
<dbReference type="InterPro" id="IPR002772">
    <property type="entry name" value="Glyco_hydro_3_C"/>
</dbReference>
<dbReference type="STRING" id="1448308.A0A2T2P363"/>
<dbReference type="UniPathway" id="UPA00696"/>
<dbReference type="PANTHER" id="PTHR42715:SF27">
    <property type="entry name" value="BETA-GLUCOSIDASE-RELATED"/>
    <property type="match status" value="1"/>
</dbReference>
<keyword evidence="5" id="KW-0325">Glycoprotein</keyword>
<dbReference type="InterPro" id="IPR036881">
    <property type="entry name" value="Glyco_hydro_3_C_sf"/>
</dbReference>
<dbReference type="Pfam" id="PF01915">
    <property type="entry name" value="Glyco_hydro_3_C"/>
    <property type="match status" value="1"/>
</dbReference>
<dbReference type="Pfam" id="PF07691">
    <property type="entry name" value="PA14"/>
    <property type="match status" value="1"/>
</dbReference>